<protein>
    <submittedName>
        <fullName evidence="1">Uncharacterized protein</fullName>
    </submittedName>
</protein>
<keyword evidence="2" id="KW-1185">Reference proteome</keyword>
<name>A0ACB8FEB8_9SAUR</name>
<accession>A0ACB8FEB8</accession>
<evidence type="ECO:0000313" key="2">
    <source>
        <dbReference type="Proteomes" id="UP000827872"/>
    </source>
</evidence>
<organism evidence="1 2">
    <name type="scientific">Sphaerodactylus townsendi</name>
    <dbReference type="NCBI Taxonomy" id="933632"/>
    <lineage>
        <taxon>Eukaryota</taxon>
        <taxon>Metazoa</taxon>
        <taxon>Chordata</taxon>
        <taxon>Craniata</taxon>
        <taxon>Vertebrata</taxon>
        <taxon>Euteleostomi</taxon>
        <taxon>Lepidosauria</taxon>
        <taxon>Squamata</taxon>
        <taxon>Bifurcata</taxon>
        <taxon>Gekkota</taxon>
        <taxon>Sphaerodactylidae</taxon>
        <taxon>Sphaerodactylus</taxon>
    </lineage>
</organism>
<proteinExistence type="predicted"/>
<dbReference type="EMBL" id="CM037622">
    <property type="protein sequence ID" value="KAH8003735.1"/>
    <property type="molecule type" value="Genomic_DNA"/>
</dbReference>
<dbReference type="Proteomes" id="UP000827872">
    <property type="component" value="Linkage Group LG09"/>
</dbReference>
<gene>
    <name evidence="1" type="ORF">K3G42_023620</name>
</gene>
<comment type="caution">
    <text evidence="1">The sequence shown here is derived from an EMBL/GenBank/DDBJ whole genome shotgun (WGS) entry which is preliminary data.</text>
</comment>
<sequence length="78" mass="8633">MGRQSAAGGRSIPRSQSRSSLSASFEALAGYFPCMNSLQEEEEREEEKTVRGAFHVSYKNHNTDFAGLQDVKYSESAI</sequence>
<evidence type="ECO:0000313" key="1">
    <source>
        <dbReference type="EMBL" id="KAH8003735.1"/>
    </source>
</evidence>
<reference evidence="1" key="1">
    <citation type="submission" date="2021-08" db="EMBL/GenBank/DDBJ databases">
        <title>The first chromosome-level gecko genome reveals the dynamic sex chromosomes of Neotropical dwarf geckos (Sphaerodactylidae: Sphaerodactylus).</title>
        <authorList>
            <person name="Pinto B.J."/>
            <person name="Keating S.E."/>
            <person name="Gamble T."/>
        </authorList>
    </citation>
    <scope>NUCLEOTIDE SEQUENCE</scope>
    <source>
        <strain evidence="1">TG3544</strain>
    </source>
</reference>